<dbReference type="EMBL" id="JACGCM010001283">
    <property type="protein sequence ID" value="KAF6157027.1"/>
    <property type="molecule type" value="Genomic_DNA"/>
</dbReference>
<keyword evidence="3" id="KW-1185">Reference proteome</keyword>
<evidence type="ECO:0000313" key="3">
    <source>
        <dbReference type="Proteomes" id="UP000541444"/>
    </source>
</evidence>
<dbReference type="Proteomes" id="UP000541444">
    <property type="component" value="Unassembled WGS sequence"/>
</dbReference>
<reference evidence="2 3" key="1">
    <citation type="journal article" date="2020" name="IScience">
        <title>Genome Sequencing of the Endangered Kingdonia uniflora (Circaeasteraceae, Ranunculales) Reveals Potential Mechanisms of Evolutionary Specialization.</title>
        <authorList>
            <person name="Sun Y."/>
            <person name="Deng T."/>
            <person name="Zhang A."/>
            <person name="Moore M.J."/>
            <person name="Landis J.B."/>
            <person name="Lin N."/>
            <person name="Zhang H."/>
            <person name="Zhang X."/>
            <person name="Huang J."/>
            <person name="Zhang X."/>
            <person name="Sun H."/>
            <person name="Wang H."/>
        </authorList>
    </citation>
    <scope>NUCLEOTIDE SEQUENCE [LARGE SCALE GENOMIC DNA]</scope>
    <source>
        <strain evidence="2">TB1705</strain>
        <tissue evidence="2">Leaf</tissue>
    </source>
</reference>
<dbReference type="InterPro" id="IPR018961">
    <property type="entry name" value="DnaJ_homolog_subfam-C_membr-28"/>
</dbReference>
<dbReference type="PANTHER" id="PTHR39158">
    <property type="entry name" value="OS08G0560600 PROTEIN"/>
    <property type="match status" value="1"/>
</dbReference>
<comment type="caution">
    <text evidence="2">The sequence shown here is derived from an EMBL/GenBank/DDBJ whole genome shotgun (WGS) entry which is preliminary data.</text>
</comment>
<dbReference type="Pfam" id="PF09350">
    <property type="entry name" value="DJC28_CD"/>
    <property type="match status" value="1"/>
</dbReference>
<accession>A0A7J7MQC4</accession>
<dbReference type="AlphaFoldDB" id="A0A7J7MQC4"/>
<feature type="domain" description="DnaJ homologue subfamily C member 28 conserved" evidence="1">
    <location>
        <begin position="5"/>
        <end position="58"/>
    </location>
</feature>
<gene>
    <name evidence="2" type="ORF">GIB67_023166</name>
</gene>
<evidence type="ECO:0000259" key="1">
    <source>
        <dbReference type="Pfam" id="PF09350"/>
    </source>
</evidence>
<evidence type="ECO:0000313" key="2">
    <source>
        <dbReference type="EMBL" id="KAF6157027.1"/>
    </source>
</evidence>
<protein>
    <recommendedName>
        <fullName evidence="1">DnaJ homologue subfamily C member 28 conserved domain-containing protein</fullName>
    </recommendedName>
</protein>
<organism evidence="2 3">
    <name type="scientific">Kingdonia uniflora</name>
    <dbReference type="NCBI Taxonomy" id="39325"/>
    <lineage>
        <taxon>Eukaryota</taxon>
        <taxon>Viridiplantae</taxon>
        <taxon>Streptophyta</taxon>
        <taxon>Embryophyta</taxon>
        <taxon>Tracheophyta</taxon>
        <taxon>Spermatophyta</taxon>
        <taxon>Magnoliopsida</taxon>
        <taxon>Ranunculales</taxon>
        <taxon>Circaeasteraceae</taxon>
        <taxon>Kingdonia</taxon>
    </lineage>
</organism>
<dbReference type="PANTHER" id="PTHR39158:SF1">
    <property type="entry name" value="DNAJ HOMOLOG SUBFAMILY C MEMBER 28"/>
    <property type="match status" value="1"/>
</dbReference>
<proteinExistence type="predicted"/>
<name>A0A7J7MQC4_9MAGN</name>
<sequence length="466" mass="53391">MEEWQFENLPGKGKPLNLDINLHSNPAEDILYRILSKNGCTPKWVELNKKIRSNISEWRLALKKATHTKGTNDDDPKWIQALEALKAQNCIINNKLLCIKCGSFGIFCGVLRVVVGSEVQVNALWNPVIERFSRRLGILVFCGGISWNLGFHRNLNDWELDIVASFLDELTSFHHCIGKDDKMVWIDCVKGVLYVKTFYKALNNPTHTTPLTFPKKKIWIPKLPFKNRDKIQCRGSLDKLLIDHHILGASSFDWGTPIMAALYQGLNEVSVMKSGKGKRSITGFVEVLVLQRDEMASLGIEIYLFAVIREIIEWEDKTNIDWQLWARSRQTICPVVKLSIQLSQRRVLLVSVPYGNNILWYLGDRCMCQNIGVDSVPYDPLQEIIKFLRYDRHLYQGLKDVNFYDGHDYIVVDVDYMTFLRAAHPNPKIGYSLVKRAENIWMVGRDLVRPDVALPPTSSLTTSSQV</sequence>
<dbReference type="OrthoDB" id="1922282at2759"/>
<dbReference type="InterPro" id="IPR052573">
    <property type="entry name" value="DnaJ_C_subfamily_28"/>
</dbReference>